<evidence type="ECO:0000313" key="1">
    <source>
        <dbReference type="EMBL" id="TCL58543.1"/>
    </source>
</evidence>
<dbReference type="EMBL" id="SLUO01000006">
    <property type="protein sequence ID" value="TCL58543.1"/>
    <property type="molecule type" value="Genomic_DNA"/>
</dbReference>
<accession>A0A4R1QZU2</accession>
<reference evidence="1 2" key="1">
    <citation type="submission" date="2019-03" db="EMBL/GenBank/DDBJ databases">
        <title>Genomic Encyclopedia of Type Strains, Phase IV (KMG-IV): sequencing the most valuable type-strain genomes for metagenomic binning, comparative biology and taxonomic classification.</title>
        <authorList>
            <person name="Goeker M."/>
        </authorList>
    </citation>
    <scope>NUCLEOTIDE SEQUENCE [LARGE SCALE GENOMIC DNA]</scope>
    <source>
        <strain evidence="1 2">DSM 100556</strain>
    </source>
</reference>
<keyword evidence="2" id="KW-1185">Reference proteome</keyword>
<dbReference type="RefSeq" id="WP_031390016.1">
    <property type="nucleotide sequence ID" value="NZ_JPNB01000001.1"/>
</dbReference>
<comment type="caution">
    <text evidence="1">The sequence shown here is derived from an EMBL/GenBank/DDBJ whole genome shotgun (WGS) entry which is preliminary data.</text>
</comment>
<name>A0A4R1QZU2_9FIRM</name>
<gene>
    <name evidence="1" type="ORF">EDD76_106196</name>
</gene>
<sequence>MIEFESKELGTIKLIGDKAEEFPMWSINRYIDETCNNYNKILIITKICELLQKGAVDSQFVVAKKSVMLFPKKSIKELFEYKEENYIKLATKENNPEAFWHIIFNYSRPIVFFWKGDTFTPIIDFKDDDAIKVTSLSYNSPPLFDIFGAIETLYDLALAGKQDEREEEAHIARQLGESADNYRRIASASQVINDERTPNGVRQYAMKGLEEIQEKQNILNKKLGIRIANIDKKI</sequence>
<dbReference type="Proteomes" id="UP000295718">
    <property type="component" value="Unassembled WGS sequence"/>
</dbReference>
<proteinExistence type="predicted"/>
<evidence type="ECO:0000313" key="2">
    <source>
        <dbReference type="Proteomes" id="UP000295718"/>
    </source>
</evidence>
<organism evidence="1 2">
    <name type="scientific">Kineothrix alysoides</name>
    <dbReference type="NCBI Taxonomy" id="1469948"/>
    <lineage>
        <taxon>Bacteria</taxon>
        <taxon>Bacillati</taxon>
        <taxon>Bacillota</taxon>
        <taxon>Clostridia</taxon>
        <taxon>Lachnospirales</taxon>
        <taxon>Lachnospiraceae</taxon>
        <taxon>Kineothrix</taxon>
    </lineage>
</organism>
<dbReference type="STRING" id="1469948.GCA_000732725_01294"/>
<dbReference type="AlphaFoldDB" id="A0A4R1QZU2"/>
<dbReference type="OrthoDB" id="9554347at2"/>
<protein>
    <submittedName>
        <fullName evidence="1">Uncharacterized protein</fullName>
    </submittedName>
</protein>